<protein>
    <submittedName>
        <fullName evidence="1">Uncharacterized protein</fullName>
    </submittedName>
</protein>
<keyword evidence="2" id="KW-1185">Reference proteome</keyword>
<proteinExistence type="predicted"/>
<dbReference type="STRING" id="50990.A0A4Y7QDR2"/>
<evidence type="ECO:0000313" key="2">
    <source>
        <dbReference type="Proteomes" id="UP000294933"/>
    </source>
</evidence>
<dbReference type="OrthoDB" id="3258136at2759"/>
<dbReference type="VEuPathDB" id="FungiDB:BD410DRAFT_785762"/>
<gene>
    <name evidence="1" type="ORF">BD410DRAFT_785762</name>
</gene>
<evidence type="ECO:0000313" key="1">
    <source>
        <dbReference type="EMBL" id="TDL25009.1"/>
    </source>
</evidence>
<dbReference type="EMBL" id="ML170165">
    <property type="protein sequence ID" value="TDL25009.1"/>
    <property type="molecule type" value="Genomic_DNA"/>
</dbReference>
<reference evidence="1 2" key="1">
    <citation type="submission" date="2018-06" db="EMBL/GenBank/DDBJ databases">
        <title>A transcriptomic atlas of mushroom development highlights an independent origin of complex multicellularity.</title>
        <authorList>
            <consortium name="DOE Joint Genome Institute"/>
            <person name="Krizsan K."/>
            <person name="Almasi E."/>
            <person name="Merenyi Z."/>
            <person name="Sahu N."/>
            <person name="Viragh M."/>
            <person name="Koszo T."/>
            <person name="Mondo S."/>
            <person name="Kiss B."/>
            <person name="Balint B."/>
            <person name="Kues U."/>
            <person name="Barry K."/>
            <person name="Hegedus J.C."/>
            <person name="Henrissat B."/>
            <person name="Johnson J."/>
            <person name="Lipzen A."/>
            <person name="Ohm R."/>
            <person name="Nagy I."/>
            <person name="Pangilinan J."/>
            <person name="Yan J."/>
            <person name="Xiong Y."/>
            <person name="Grigoriev I.V."/>
            <person name="Hibbett D.S."/>
            <person name="Nagy L.G."/>
        </authorList>
    </citation>
    <scope>NUCLEOTIDE SEQUENCE [LARGE SCALE GENOMIC DNA]</scope>
    <source>
        <strain evidence="1 2">SZMC22713</strain>
    </source>
</reference>
<dbReference type="Proteomes" id="UP000294933">
    <property type="component" value="Unassembled WGS sequence"/>
</dbReference>
<dbReference type="AlphaFoldDB" id="A0A4Y7QDR2"/>
<name>A0A4Y7QDR2_9AGAM</name>
<accession>A0A4Y7QDR2</accession>
<organism evidence="1 2">
    <name type="scientific">Rickenella mellea</name>
    <dbReference type="NCBI Taxonomy" id="50990"/>
    <lineage>
        <taxon>Eukaryota</taxon>
        <taxon>Fungi</taxon>
        <taxon>Dikarya</taxon>
        <taxon>Basidiomycota</taxon>
        <taxon>Agaricomycotina</taxon>
        <taxon>Agaricomycetes</taxon>
        <taxon>Hymenochaetales</taxon>
        <taxon>Rickenellaceae</taxon>
        <taxon>Rickenella</taxon>
    </lineage>
</organism>
<sequence>MLLKYSTSDILNTDLVNPSSGKVLYSIVTITTLQRDTNDEITEISSRSTRITNAKGTAVAVIEWVGEEKRHTGAIKIMNADPVKVVDLFDGCETVKATTDYLYVPSRLDFVWIATKDSIHVVDSEYGDFKGKIHEHCIQVGDRLVRSRVPGIGCNYIEFEEQPEDVLVELLIDYILINIMRRTRFNLPKYDFCHSGKLDRSKEIIVDTLGAISATSSRLSVIGKRLRSTTL</sequence>